<dbReference type="PANTHER" id="PTHR22923:SF116">
    <property type="entry name" value="C1Q DOMAIN-CONTAINING PROTEIN"/>
    <property type="match status" value="1"/>
</dbReference>
<accession>A0AA88Y844</accession>
<dbReference type="Proteomes" id="UP001186944">
    <property type="component" value="Unassembled WGS sequence"/>
</dbReference>
<evidence type="ECO:0000259" key="4">
    <source>
        <dbReference type="PROSITE" id="PS50871"/>
    </source>
</evidence>
<evidence type="ECO:0000313" key="6">
    <source>
        <dbReference type="Proteomes" id="UP001186944"/>
    </source>
</evidence>
<keyword evidence="3" id="KW-0732">Signal</keyword>
<dbReference type="InterPro" id="IPR001073">
    <property type="entry name" value="C1q_dom"/>
</dbReference>
<dbReference type="PANTHER" id="PTHR22923">
    <property type="entry name" value="CEREBELLIN-RELATED"/>
    <property type="match status" value="1"/>
</dbReference>
<dbReference type="Gene3D" id="2.60.120.40">
    <property type="match status" value="1"/>
</dbReference>
<protein>
    <recommendedName>
        <fullName evidence="4">C1q domain-containing protein</fullName>
    </recommendedName>
</protein>
<reference evidence="5" key="1">
    <citation type="submission" date="2019-08" db="EMBL/GenBank/DDBJ databases">
        <title>The improved chromosome-level genome for the pearl oyster Pinctada fucata martensii using PacBio sequencing and Hi-C.</title>
        <authorList>
            <person name="Zheng Z."/>
        </authorList>
    </citation>
    <scope>NUCLEOTIDE SEQUENCE</scope>
    <source>
        <strain evidence="5">ZZ-2019</strain>
        <tissue evidence="5">Adductor muscle</tissue>
    </source>
</reference>
<proteinExistence type="predicted"/>
<evidence type="ECO:0000256" key="3">
    <source>
        <dbReference type="ARBA" id="ARBA00022729"/>
    </source>
</evidence>
<evidence type="ECO:0000256" key="2">
    <source>
        <dbReference type="ARBA" id="ARBA00022525"/>
    </source>
</evidence>
<sequence>MGKESTSELQTEMRFLRQLLIEERNARTVLETRVAALESGLQAVEKTAKPNEVAPTIQLDTRALDEFKDNMTRLTTDMKLDIAANRLKIKELKNAEGRDIVAEMSRNSSDMFSKINLLTNYLTLSMSDSEWQNKFFNQSIMEVKNDLKAFDDRFRRVETDVQSYSGQLMTNSMAVNNSLEKMSTLEQNIGNRISEVGSKVGFYAYSTSAEPSWAGSAPILFENVVNNIGGGLNESSSIFTAPVDGLYVFIWTTTTYEGHSFNSYIVLNGQDVKYLYINAGTKGGYETGSTSALLDLVRGDRVWIRGEDGGRLDYPNIVFTGFKI</sequence>
<evidence type="ECO:0000313" key="5">
    <source>
        <dbReference type="EMBL" id="KAK3100223.1"/>
    </source>
</evidence>
<dbReference type="EMBL" id="VSWD01000006">
    <property type="protein sequence ID" value="KAK3100223.1"/>
    <property type="molecule type" value="Genomic_DNA"/>
</dbReference>
<feature type="domain" description="C1q" evidence="4">
    <location>
        <begin position="195"/>
        <end position="324"/>
    </location>
</feature>
<dbReference type="SMART" id="SM00110">
    <property type="entry name" value="C1Q"/>
    <property type="match status" value="1"/>
</dbReference>
<dbReference type="InterPro" id="IPR008983">
    <property type="entry name" value="Tumour_necrosis_fac-like_dom"/>
</dbReference>
<dbReference type="Pfam" id="PF00386">
    <property type="entry name" value="C1q"/>
    <property type="match status" value="1"/>
</dbReference>
<evidence type="ECO:0000256" key="1">
    <source>
        <dbReference type="ARBA" id="ARBA00004613"/>
    </source>
</evidence>
<dbReference type="AlphaFoldDB" id="A0AA88Y844"/>
<organism evidence="5 6">
    <name type="scientific">Pinctada imbricata</name>
    <name type="common">Atlantic pearl-oyster</name>
    <name type="synonym">Pinctada martensii</name>
    <dbReference type="NCBI Taxonomy" id="66713"/>
    <lineage>
        <taxon>Eukaryota</taxon>
        <taxon>Metazoa</taxon>
        <taxon>Spiralia</taxon>
        <taxon>Lophotrochozoa</taxon>
        <taxon>Mollusca</taxon>
        <taxon>Bivalvia</taxon>
        <taxon>Autobranchia</taxon>
        <taxon>Pteriomorphia</taxon>
        <taxon>Pterioida</taxon>
        <taxon>Pterioidea</taxon>
        <taxon>Pteriidae</taxon>
        <taxon>Pinctada</taxon>
    </lineage>
</organism>
<name>A0AA88Y844_PINIB</name>
<gene>
    <name evidence="5" type="ORF">FSP39_016533</name>
</gene>
<dbReference type="PRINTS" id="PR00007">
    <property type="entry name" value="COMPLEMNTC1Q"/>
</dbReference>
<dbReference type="PROSITE" id="PS50871">
    <property type="entry name" value="C1Q"/>
    <property type="match status" value="1"/>
</dbReference>
<keyword evidence="2" id="KW-0964">Secreted</keyword>
<dbReference type="GO" id="GO:0005576">
    <property type="term" value="C:extracellular region"/>
    <property type="evidence" value="ECO:0007669"/>
    <property type="project" value="UniProtKB-SubCell"/>
</dbReference>
<keyword evidence="6" id="KW-1185">Reference proteome</keyword>
<comment type="subcellular location">
    <subcellularLocation>
        <location evidence="1">Secreted</location>
    </subcellularLocation>
</comment>
<comment type="caution">
    <text evidence="5">The sequence shown here is derived from an EMBL/GenBank/DDBJ whole genome shotgun (WGS) entry which is preliminary data.</text>
</comment>
<dbReference type="InterPro" id="IPR050822">
    <property type="entry name" value="Cerebellin_Synaptic_Org"/>
</dbReference>
<dbReference type="SUPFAM" id="SSF49842">
    <property type="entry name" value="TNF-like"/>
    <property type="match status" value="1"/>
</dbReference>